<protein>
    <submittedName>
        <fullName evidence="1">Uncharacterized protein</fullName>
    </submittedName>
</protein>
<name>A0A1A9AA85_9ACTN</name>
<reference evidence="2" key="1">
    <citation type="submission" date="2016-06" db="EMBL/GenBank/DDBJ databases">
        <authorList>
            <person name="Varghese N."/>
            <person name="Submissions Spin"/>
        </authorList>
    </citation>
    <scope>NUCLEOTIDE SEQUENCE [LARGE SCALE GENOMIC DNA]</scope>
    <source>
        <strain evidence="2">DSM 44815</strain>
    </source>
</reference>
<proteinExistence type="predicted"/>
<dbReference type="PATRIC" id="fig|261654.4.peg.6029"/>
<organism evidence="1 2">
    <name type="scientific">Micromonospora auratinigra</name>
    <dbReference type="NCBI Taxonomy" id="261654"/>
    <lineage>
        <taxon>Bacteria</taxon>
        <taxon>Bacillati</taxon>
        <taxon>Actinomycetota</taxon>
        <taxon>Actinomycetes</taxon>
        <taxon>Micromonosporales</taxon>
        <taxon>Micromonosporaceae</taxon>
        <taxon>Micromonospora</taxon>
    </lineage>
</organism>
<evidence type="ECO:0000313" key="1">
    <source>
        <dbReference type="EMBL" id="SBT53109.1"/>
    </source>
</evidence>
<evidence type="ECO:0000313" key="2">
    <source>
        <dbReference type="Proteomes" id="UP000199385"/>
    </source>
</evidence>
<gene>
    <name evidence="1" type="ORF">GA0070611_5957</name>
</gene>
<sequence>MRPGAETDPNLSAELARHDWTAYRTFTGDGSKLPAAILALAAAESDEQALAGYWRLDNVLAVDGRLSEAAVPVTSCLLVAMDLAPPPGRKSILDLLNVIASGYEEHIDNEVVGRASVRTCVEMMAARRDVFVEELFASGNASCVDILLMCAVHVEGVLGDVERAFDVALSLPSCLSIREHIEIARDDLPGRA</sequence>
<accession>A0A1A9AA85</accession>
<dbReference type="AlphaFoldDB" id="A0A1A9AA85"/>
<dbReference type="STRING" id="261654.GA0070611_5957"/>
<keyword evidence="2" id="KW-1185">Reference proteome</keyword>
<dbReference type="OrthoDB" id="4158365at2"/>
<dbReference type="EMBL" id="LT594323">
    <property type="protein sequence ID" value="SBT53109.1"/>
    <property type="molecule type" value="Genomic_DNA"/>
</dbReference>
<dbReference type="RefSeq" id="WP_091671667.1">
    <property type="nucleotide sequence ID" value="NZ_LT594323.1"/>
</dbReference>
<dbReference type="Proteomes" id="UP000199385">
    <property type="component" value="Chromosome I"/>
</dbReference>